<keyword evidence="3" id="KW-1185">Reference proteome</keyword>
<organism evidence="2 3">
    <name type="scientific">Paraphaeosphaeria minitans</name>
    <dbReference type="NCBI Taxonomy" id="565426"/>
    <lineage>
        <taxon>Eukaryota</taxon>
        <taxon>Fungi</taxon>
        <taxon>Dikarya</taxon>
        <taxon>Ascomycota</taxon>
        <taxon>Pezizomycotina</taxon>
        <taxon>Dothideomycetes</taxon>
        <taxon>Pleosporomycetidae</taxon>
        <taxon>Pleosporales</taxon>
        <taxon>Massarineae</taxon>
        <taxon>Didymosphaeriaceae</taxon>
        <taxon>Paraphaeosphaeria</taxon>
    </lineage>
</organism>
<proteinExistence type="predicted"/>
<evidence type="ECO:0000313" key="2">
    <source>
        <dbReference type="EMBL" id="KAF9739589.1"/>
    </source>
</evidence>
<dbReference type="EMBL" id="WJXW01000002">
    <property type="protein sequence ID" value="KAF9739589.1"/>
    <property type="molecule type" value="Genomic_DNA"/>
</dbReference>
<evidence type="ECO:0000256" key="1">
    <source>
        <dbReference type="SAM" id="MobiDB-lite"/>
    </source>
</evidence>
<evidence type="ECO:0000313" key="3">
    <source>
        <dbReference type="Proteomes" id="UP000756921"/>
    </source>
</evidence>
<dbReference type="AlphaFoldDB" id="A0A9P6GQ97"/>
<sequence length="123" mass="13573">MIPALPAAAHEARFYQPSLNPFATDCRSTEATKEQPTTTTHGSSGCHSRPAKPVPTDKELPFPAELPGPASRHVALPRIKCGNEGSKLVLARELRREMRMPGHGCAACRVRRPTEYDFARQPW</sequence>
<comment type="caution">
    <text evidence="2">The sequence shown here is derived from an EMBL/GenBank/DDBJ whole genome shotgun (WGS) entry which is preliminary data.</text>
</comment>
<feature type="region of interest" description="Disordered" evidence="1">
    <location>
        <begin position="27"/>
        <end position="69"/>
    </location>
</feature>
<gene>
    <name evidence="2" type="ORF">PMIN01_02223</name>
</gene>
<dbReference type="Proteomes" id="UP000756921">
    <property type="component" value="Unassembled WGS sequence"/>
</dbReference>
<reference evidence="2" key="1">
    <citation type="journal article" date="2020" name="Mol. Plant Microbe Interact.">
        <title>Genome Sequence of the Biocontrol Agent Coniothyrium minitans strain Conio (IMI 134523).</title>
        <authorList>
            <person name="Patel D."/>
            <person name="Shittu T.A."/>
            <person name="Baroncelli R."/>
            <person name="Muthumeenakshi S."/>
            <person name="Osborne T.H."/>
            <person name="Janganan T.K."/>
            <person name="Sreenivasaprasad S."/>
        </authorList>
    </citation>
    <scope>NUCLEOTIDE SEQUENCE</scope>
    <source>
        <strain evidence="2">Conio</strain>
    </source>
</reference>
<accession>A0A9P6GQ97</accession>
<name>A0A9P6GQ97_9PLEO</name>
<protein>
    <submittedName>
        <fullName evidence="2">Uncharacterized protein</fullName>
    </submittedName>
</protein>